<dbReference type="Proteomes" id="UP000325576">
    <property type="component" value="Unassembled WGS sequence"/>
</dbReference>
<evidence type="ECO:0000256" key="1">
    <source>
        <dbReference type="ARBA" id="ARBA00006987"/>
    </source>
</evidence>
<comment type="similarity">
    <text evidence="1">Belongs to the UPF0065 (bug) family.</text>
</comment>
<feature type="chain" id="PRO_5038535192" evidence="2">
    <location>
        <begin position="21"/>
        <end position="335"/>
    </location>
</feature>
<dbReference type="Pfam" id="PF03401">
    <property type="entry name" value="TctC"/>
    <property type="match status" value="1"/>
</dbReference>
<dbReference type="PROSITE" id="PS51257">
    <property type="entry name" value="PROKAR_LIPOPROTEIN"/>
    <property type="match status" value="1"/>
</dbReference>
<keyword evidence="2" id="KW-0732">Signal</keyword>
<dbReference type="InterPro" id="IPR042100">
    <property type="entry name" value="Bug_dom1"/>
</dbReference>
<dbReference type="EMBL" id="MRBO01000446">
    <property type="protein sequence ID" value="KAB2584335.1"/>
    <property type="molecule type" value="Genomic_DNA"/>
</dbReference>
<dbReference type="Gene3D" id="3.40.190.150">
    <property type="entry name" value="Bordetella uptake gene, domain 1"/>
    <property type="match status" value="1"/>
</dbReference>
<dbReference type="CDD" id="cd07012">
    <property type="entry name" value="PBP2_Bug_TTT"/>
    <property type="match status" value="1"/>
</dbReference>
<evidence type="ECO:0000313" key="3">
    <source>
        <dbReference type="EMBL" id="KAB2584335.1"/>
    </source>
</evidence>
<feature type="signal peptide" evidence="2">
    <location>
        <begin position="1"/>
        <end position="20"/>
    </location>
</feature>
<dbReference type="SUPFAM" id="SSF53850">
    <property type="entry name" value="Periplasmic binding protein-like II"/>
    <property type="match status" value="1"/>
</dbReference>
<dbReference type="AlphaFoldDB" id="A0A5N5E1S4"/>
<proteinExistence type="inferred from homology"/>
<sequence length="335" mass="35130">MRTSKRLSRHIALLGACAMALVLSTGCTPVESFFAGGRAGETSEELRVLVPSVAGGGYDLTARTMVQALADEGTVDADVVVLPGSGGIVGLNRLALERGNPDLLMVMGLGVLGSLEILPSEHTLSDVTPIARLVEEPEAVLVPADSPYKTLADLTQAWVADPSSISIGGGSSEGGPDGLFRLLFARAVGVDPSLSPYRIYDGGGELLPALLTRQVDVAATGIGEYLDQIAAGTVRVLAVSSPERTPAVDAPTMAESGVDVTFTNWRGLMAPPGLSDDQRQHLQNLVRDLAASPRWNELSDRNGWNSAVLTEPEFSAFLAEQSRFVDVTLDPPGTN</sequence>
<dbReference type="InterPro" id="IPR005064">
    <property type="entry name" value="BUG"/>
</dbReference>
<comment type="caution">
    <text evidence="3">The sequence shown here is derived from an EMBL/GenBank/DDBJ whole genome shotgun (WGS) entry which is preliminary data.</text>
</comment>
<organism evidence="3 4">
    <name type="scientific">Rhodococcus erythropolis</name>
    <name type="common">Arthrobacter picolinophilus</name>
    <dbReference type="NCBI Taxonomy" id="1833"/>
    <lineage>
        <taxon>Bacteria</taxon>
        <taxon>Bacillati</taxon>
        <taxon>Actinomycetota</taxon>
        <taxon>Actinomycetes</taxon>
        <taxon>Mycobacteriales</taxon>
        <taxon>Nocardiaceae</taxon>
        <taxon>Rhodococcus</taxon>
        <taxon>Rhodococcus erythropolis group</taxon>
    </lineage>
</organism>
<evidence type="ECO:0000256" key="2">
    <source>
        <dbReference type="SAM" id="SignalP"/>
    </source>
</evidence>
<dbReference type="RefSeq" id="WP_166655139.1">
    <property type="nucleotide sequence ID" value="NZ_CP011295.1"/>
</dbReference>
<accession>A0A5N5E1S4</accession>
<dbReference type="Gene3D" id="3.40.190.10">
    <property type="entry name" value="Periplasmic binding protein-like II"/>
    <property type="match status" value="1"/>
</dbReference>
<protein>
    <submittedName>
        <fullName evidence="3">C4-dicarboxylate ABC transporter substrate-binding protein</fullName>
    </submittedName>
</protein>
<dbReference type="PANTHER" id="PTHR42928:SF3">
    <property type="entry name" value="UPF0065 PROTEIN YFLP"/>
    <property type="match status" value="1"/>
</dbReference>
<name>A0A5N5E1S4_RHOER</name>
<evidence type="ECO:0000313" key="4">
    <source>
        <dbReference type="Proteomes" id="UP000325576"/>
    </source>
</evidence>
<reference evidence="3 4" key="1">
    <citation type="journal article" date="2017" name="Poromechanics V (2013)">
        <title>Genomic Characterization of the Arsenic-Tolerant Actinobacterium, &lt;i&gt;Rhodococcus erythropolis&lt;/i&gt; S43.</title>
        <authorList>
            <person name="Retamal-Morales G."/>
            <person name="Mehnert M."/>
            <person name="Schwabe R."/>
            <person name="Tischler D."/>
            <person name="Schloemann M."/>
            <person name="Levican G.J."/>
        </authorList>
    </citation>
    <scope>NUCLEOTIDE SEQUENCE [LARGE SCALE GENOMIC DNA]</scope>
    <source>
        <strain evidence="3 4">S43</strain>
    </source>
</reference>
<gene>
    <name evidence="3" type="ORF">BS297_16000</name>
</gene>
<dbReference type="PANTHER" id="PTHR42928">
    <property type="entry name" value="TRICARBOXYLATE-BINDING PROTEIN"/>
    <property type="match status" value="1"/>
</dbReference>
<dbReference type="PIRSF" id="PIRSF017082">
    <property type="entry name" value="YflP"/>
    <property type="match status" value="1"/>
</dbReference>